<feature type="compositionally biased region" description="Pro residues" evidence="8">
    <location>
        <begin position="153"/>
        <end position="164"/>
    </location>
</feature>
<feature type="compositionally biased region" description="Low complexity" evidence="8">
    <location>
        <begin position="90"/>
        <end position="102"/>
    </location>
</feature>
<evidence type="ECO:0000256" key="3">
    <source>
        <dbReference type="ARBA" id="ARBA00022525"/>
    </source>
</evidence>
<gene>
    <name evidence="11" type="ORF">ACH429_20200</name>
</gene>
<comment type="caution">
    <text evidence="11">The sequence shown here is derived from an EMBL/GenBank/DDBJ whole genome shotgun (WGS) entry which is preliminary data.</text>
</comment>
<dbReference type="Pfam" id="PF03777">
    <property type="entry name" value="ChpA-C"/>
    <property type="match status" value="2"/>
</dbReference>
<comment type="subcellular location">
    <subcellularLocation>
        <location evidence="1">Secreted</location>
        <location evidence="1">Cell wall</location>
    </subcellularLocation>
</comment>
<feature type="signal peptide" evidence="9">
    <location>
        <begin position="1"/>
        <end position="28"/>
    </location>
</feature>
<protein>
    <submittedName>
        <fullName evidence="11">Chaplin</fullName>
    </submittedName>
</protein>
<dbReference type="EMBL" id="JBIRWE010000008">
    <property type="protein sequence ID" value="MFI1966398.1"/>
    <property type="molecule type" value="Genomic_DNA"/>
</dbReference>
<reference evidence="11 12" key="1">
    <citation type="submission" date="2024-10" db="EMBL/GenBank/DDBJ databases">
        <title>The Natural Products Discovery Center: Release of the First 8490 Sequenced Strains for Exploring Actinobacteria Biosynthetic Diversity.</title>
        <authorList>
            <person name="Kalkreuter E."/>
            <person name="Kautsar S.A."/>
            <person name="Yang D."/>
            <person name="Bader C.D."/>
            <person name="Teijaro C.N."/>
            <person name="Fluegel L."/>
            <person name="Davis C.M."/>
            <person name="Simpson J.R."/>
            <person name="Lauterbach L."/>
            <person name="Steele A.D."/>
            <person name="Gui C."/>
            <person name="Meng S."/>
            <person name="Li G."/>
            <person name="Viehrig K."/>
            <person name="Ye F."/>
            <person name="Su P."/>
            <person name="Kiefer A.F."/>
            <person name="Nichols A."/>
            <person name="Cepeda A.J."/>
            <person name="Yan W."/>
            <person name="Fan B."/>
            <person name="Jiang Y."/>
            <person name="Adhikari A."/>
            <person name="Zheng C.-J."/>
            <person name="Schuster L."/>
            <person name="Cowan T.M."/>
            <person name="Smanski M.J."/>
            <person name="Chevrette M.G."/>
            <person name="De Carvalho L.P.S."/>
            <person name="Shen B."/>
        </authorList>
    </citation>
    <scope>NUCLEOTIDE SEQUENCE [LARGE SCALE GENOMIC DNA]</scope>
    <source>
        <strain evidence="11 12">NPDC020327</strain>
    </source>
</reference>
<evidence type="ECO:0000256" key="4">
    <source>
        <dbReference type="ARBA" id="ARBA00022729"/>
    </source>
</evidence>
<feature type="chain" id="PRO_5046323959" evidence="9">
    <location>
        <begin position="29"/>
        <end position="220"/>
    </location>
</feature>
<keyword evidence="5" id="KW-0130">Cell adhesion</keyword>
<evidence type="ECO:0000256" key="7">
    <source>
        <dbReference type="PROSITE-ProRule" id="PRU01232"/>
    </source>
</evidence>
<feature type="domain" description="Chaplin" evidence="10">
    <location>
        <begin position="39"/>
        <end position="79"/>
    </location>
</feature>
<dbReference type="RefSeq" id="WP_205627729.1">
    <property type="nucleotide sequence ID" value="NZ_JBIRWE010000008.1"/>
</dbReference>
<dbReference type="Proteomes" id="UP001611548">
    <property type="component" value="Unassembled WGS sequence"/>
</dbReference>
<name>A0ABW7UUY5_9ACTN</name>
<evidence type="ECO:0000256" key="8">
    <source>
        <dbReference type="SAM" id="MobiDB-lite"/>
    </source>
</evidence>
<organism evidence="11 12">
    <name type="scientific">Streptomyces pathocidini</name>
    <dbReference type="NCBI Taxonomy" id="1650571"/>
    <lineage>
        <taxon>Bacteria</taxon>
        <taxon>Bacillati</taxon>
        <taxon>Actinomycetota</taxon>
        <taxon>Actinomycetes</taxon>
        <taxon>Kitasatosporales</taxon>
        <taxon>Streptomycetaceae</taxon>
        <taxon>Streptomyces</taxon>
    </lineage>
</organism>
<sequence>MRRIARKGLVTAMATGGVLAAAAGYAHADSGAQGAAVGSPGLLSGNAVQAPVHVPVNVCGNAVSVVGLLNSVAGNDCANSGGSGPGTPGGSSARGEAEGSPGVASGNSVQLPVDVPVNVTGNTVNVVGVGNEAAGNSSSNGSPEQPESRVPEPPKTAPKPPKVTPEPAGRGPRAVRPQTVESLARTGSDGDMLELFVPASAGLLLGGGLLYRRFRPGRLS</sequence>
<feature type="domain" description="Chaplin" evidence="10">
    <location>
        <begin position="100"/>
        <end position="140"/>
    </location>
</feature>
<accession>A0ABW7UUY5</accession>
<dbReference type="InterPro" id="IPR005528">
    <property type="entry name" value="ChpA-H"/>
</dbReference>
<evidence type="ECO:0000256" key="9">
    <source>
        <dbReference type="SAM" id="SignalP"/>
    </source>
</evidence>
<feature type="region of interest" description="Disordered" evidence="8">
    <location>
        <begin position="129"/>
        <end position="178"/>
    </location>
</feature>
<keyword evidence="2" id="KW-0134">Cell wall</keyword>
<keyword evidence="12" id="KW-1185">Reference proteome</keyword>
<keyword evidence="3" id="KW-0964">Secreted</keyword>
<keyword evidence="4 9" id="KW-0732">Signal</keyword>
<keyword evidence="6 7" id="KW-0034">Amyloid</keyword>
<proteinExistence type="predicted"/>
<feature type="compositionally biased region" description="Low complexity" evidence="8">
    <location>
        <begin position="129"/>
        <end position="142"/>
    </location>
</feature>
<evidence type="ECO:0000259" key="10">
    <source>
        <dbReference type="PROSITE" id="PS51884"/>
    </source>
</evidence>
<evidence type="ECO:0000313" key="12">
    <source>
        <dbReference type="Proteomes" id="UP001611548"/>
    </source>
</evidence>
<dbReference type="PROSITE" id="PS51884">
    <property type="entry name" value="CHAPLIN"/>
    <property type="match status" value="2"/>
</dbReference>
<evidence type="ECO:0000313" key="11">
    <source>
        <dbReference type="EMBL" id="MFI1966398.1"/>
    </source>
</evidence>
<evidence type="ECO:0000256" key="5">
    <source>
        <dbReference type="ARBA" id="ARBA00022889"/>
    </source>
</evidence>
<evidence type="ECO:0000256" key="1">
    <source>
        <dbReference type="ARBA" id="ARBA00004191"/>
    </source>
</evidence>
<evidence type="ECO:0000256" key="6">
    <source>
        <dbReference type="ARBA" id="ARBA00023087"/>
    </source>
</evidence>
<evidence type="ECO:0000256" key="2">
    <source>
        <dbReference type="ARBA" id="ARBA00022512"/>
    </source>
</evidence>
<feature type="region of interest" description="Disordered" evidence="8">
    <location>
        <begin position="80"/>
        <end position="110"/>
    </location>
</feature>